<reference evidence="6 7" key="1">
    <citation type="journal article" date="2010" name="Stand. Genomic Sci.">
        <title>Complete genome sequence of Thermaerobacter marianensis type strain (7p75a).</title>
        <authorList>
            <person name="Han C."/>
            <person name="Gu W."/>
            <person name="Zhang X."/>
            <person name="Lapidus A."/>
            <person name="Nolan M."/>
            <person name="Copeland A."/>
            <person name="Lucas S."/>
            <person name="Del Rio T.G."/>
            <person name="Tice H."/>
            <person name="Cheng J.F."/>
            <person name="Tapia R."/>
            <person name="Goodwin L."/>
            <person name="Pitluck S."/>
            <person name="Pagani I."/>
            <person name="Ivanova N."/>
            <person name="Mavromatis K."/>
            <person name="Mikhailova N."/>
            <person name="Pati A."/>
            <person name="Chen A."/>
            <person name="Palaniappan K."/>
            <person name="Land M."/>
            <person name="Hauser L."/>
            <person name="Chang Y.J."/>
            <person name="Jeffries C.D."/>
            <person name="Schneider S."/>
            <person name="Rohde M."/>
            <person name="Goker M."/>
            <person name="Pukall R."/>
            <person name="Woyke T."/>
            <person name="Bristow J."/>
            <person name="Eisen J.A."/>
            <person name="Markowitz V."/>
            <person name="Hugenholtz P."/>
            <person name="Kyrpides N.C."/>
            <person name="Klenk H.P."/>
            <person name="Detter J.C."/>
        </authorList>
    </citation>
    <scope>NUCLEOTIDE SEQUENCE [LARGE SCALE GENOMIC DNA]</scope>
    <source>
        <strain evidence="7">ATCC 700841 / DSM 12885 / JCM 10246 / 7p75a</strain>
    </source>
</reference>
<keyword evidence="2" id="KW-0408">Iron</keyword>
<dbReference type="GO" id="GO:0051536">
    <property type="term" value="F:iron-sulfur cluster binding"/>
    <property type="evidence" value="ECO:0007669"/>
    <property type="project" value="UniProtKB-KW"/>
</dbReference>
<dbReference type="PANTHER" id="PTHR43432:SF3">
    <property type="entry name" value="SLR0285 PROTEIN"/>
    <property type="match status" value="1"/>
</dbReference>
<feature type="compositionally biased region" description="Low complexity" evidence="4">
    <location>
        <begin position="327"/>
        <end position="337"/>
    </location>
</feature>
<name>E6SM06_THEM7</name>
<dbReference type="EMBL" id="CP002344">
    <property type="protein sequence ID" value="ADU50336.1"/>
    <property type="molecule type" value="Genomic_DNA"/>
</dbReference>
<keyword evidence="7" id="KW-1185">Reference proteome</keyword>
<dbReference type="KEGG" id="tmr:Tmar_0211"/>
<dbReference type="GO" id="GO:0003824">
    <property type="term" value="F:catalytic activity"/>
    <property type="evidence" value="ECO:0007669"/>
    <property type="project" value="InterPro"/>
</dbReference>
<dbReference type="STRING" id="644966.Tmar_0211"/>
<dbReference type="SUPFAM" id="SSF102114">
    <property type="entry name" value="Radical SAM enzymes"/>
    <property type="match status" value="1"/>
</dbReference>
<feature type="compositionally biased region" description="Polar residues" evidence="4">
    <location>
        <begin position="376"/>
        <end position="387"/>
    </location>
</feature>
<feature type="compositionally biased region" description="Gly residues" evidence="4">
    <location>
        <begin position="312"/>
        <end position="321"/>
    </location>
</feature>
<evidence type="ECO:0000313" key="7">
    <source>
        <dbReference type="Proteomes" id="UP000008915"/>
    </source>
</evidence>
<feature type="domain" description="Radical SAM core" evidence="5">
    <location>
        <begin position="36"/>
        <end position="283"/>
    </location>
</feature>
<dbReference type="AlphaFoldDB" id="E6SM06"/>
<evidence type="ECO:0000256" key="3">
    <source>
        <dbReference type="ARBA" id="ARBA00023014"/>
    </source>
</evidence>
<dbReference type="InterPro" id="IPR040086">
    <property type="entry name" value="MJ0683-like"/>
</dbReference>
<evidence type="ECO:0000256" key="2">
    <source>
        <dbReference type="ARBA" id="ARBA00023004"/>
    </source>
</evidence>
<dbReference type="CDD" id="cd01335">
    <property type="entry name" value="Radical_SAM"/>
    <property type="match status" value="1"/>
</dbReference>
<dbReference type="PANTHER" id="PTHR43432">
    <property type="entry name" value="SLR0285 PROTEIN"/>
    <property type="match status" value="1"/>
</dbReference>
<keyword evidence="3" id="KW-0411">Iron-sulfur</keyword>
<feature type="compositionally biased region" description="Basic and acidic residues" evidence="4">
    <location>
        <begin position="299"/>
        <end position="308"/>
    </location>
</feature>
<evidence type="ECO:0000256" key="4">
    <source>
        <dbReference type="SAM" id="MobiDB-lite"/>
    </source>
</evidence>
<dbReference type="InterPro" id="IPR006638">
    <property type="entry name" value="Elp3/MiaA/NifB-like_rSAM"/>
</dbReference>
<keyword evidence="1" id="KW-0479">Metal-binding</keyword>
<dbReference type="Pfam" id="PF04055">
    <property type="entry name" value="Radical_SAM"/>
    <property type="match status" value="1"/>
</dbReference>
<feature type="region of interest" description="Disordered" evidence="4">
    <location>
        <begin position="295"/>
        <end position="359"/>
    </location>
</feature>
<reference evidence="7" key="2">
    <citation type="journal article" date="2010" name="Stand. Genomic Sci.">
        <title>Complete genome sequence of Thermaerobacter marianensis type strain (7p75aT).</title>
        <authorList>
            <person name="Han C."/>
            <person name="Gu W."/>
            <person name="Zhang X."/>
            <person name="Lapidus A."/>
            <person name="Nolan M."/>
            <person name="Copeland A."/>
            <person name="Lucas S."/>
            <person name="Glavina Del Rio T."/>
            <person name="Tice H."/>
            <person name="Cheng J."/>
            <person name="Tapia R."/>
            <person name="Goodwin L."/>
            <person name="Pitluck S."/>
            <person name="Pagani I."/>
            <person name="Ivanova N."/>
            <person name="Mavromatis K."/>
            <person name="Mikhailova N."/>
            <person name="Pati A."/>
            <person name="Chen A."/>
            <person name="Palaniappan K."/>
            <person name="Land M."/>
            <person name="Hauser L."/>
            <person name="Chang Y."/>
            <person name="Jeffries C."/>
            <person name="Schneider S."/>
            <person name="Rohde M."/>
            <person name="Goker M."/>
            <person name="Pukall R."/>
            <person name="Woyke T."/>
            <person name="Bristow J."/>
            <person name="Eisen J."/>
            <person name="Markowitz V."/>
            <person name="Hugenholtz P."/>
            <person name="Kyrpides N."/>
            <person name="Klenk H."/>
            <person name="Detter J."/>
        </authorList>
    </citation>
    <scope>NUCLEOTIDE SEQUENCE [LARGE SCALE GENOMIC DNA]</scope>
    <source>
        <strain evidence="7">ATCC 700841 / DSM 12885 / JCM 10246 / 7p75a</strain>
    </source>
</reference>
<feature type="region of interest" description="Disordered" evidence="4">
    <location>
        <begin position="371"/>
        <end position="439"/>
    </location>
</feature>
<sequence length="439" mass="47276">MFGTRPRSGGGPVRPRARRIQYRWLACKTLINKVPPGMPFRWSINPYRGCTHGCVYCYARATHPYLGLDGGLDFESVIFVKADAVKALRRDLGRPGWNRELVAIGTATDPYQPIEGKYRLMRGILRELIDAGTPFSITTKSTLVLRDLDLLVEATRRAGCTVNLSVPTVDPALWRQLEPGTPHPYQRLRVLQRLREAGVRAGVFLAPILPGITDDRRHLEAVVREAARHGAAFLWPGVLHLGPGVREWVFPALARIRPDLMPMYRALYRGRDAAPFYRESVLRRVEELKTKWGLPTGRHAVEPPRGAEADGGVAGGAGRNGAGNSTPLAAGPLAAGPVRGSGPIGPRDRDPTPGQPVPVLPVAAMAGVTPILPGSWGTNRPLGTSPGSGPRARPAASAGERGRGPSRRPLWPGHGDGRRYGSRDGGGGSQQLALPLPGA</sequence>
<evidence type="ECO:0000256" key="1">
    <source>
        <dbReference type="ARBA" id="ARBA00022723"/>
    </source>
</evidence>
<evidence type="ECO:0000313" key="6">
    <source>
        <dbReference type="EMBL" id="ADU50336.1"/>
    </source>
</evidence>
<dbReference type="GO" id="GO:0046872">
    <property type="term" value="F:metal ion binding"/>
    <property type="evidence" value="ECO:0007669"/>
    <property type="project" value="UniProtKB-KW"/>
</dbReference>
<dbReference type="SFLD" id="SFLDG01084">
    <property type="entry name" value="Uncharacterised_Radical_SAM_Su"/>
    <property type="match status" value="1"/>
</dbReference>
<dbReference type="eggNOG" id="COG1533">
    <property type="taxonomic scope" value="Bacteria"/>
</dbReference>
<dbReference type="InterPro" id="IPR058240">
    <property type="entry name" value="rSAM_sf"/>
</dbReference>
<proteinExistence type="predicted"/>
<organism evidence="6 7">
    <name type="scientific">Thermaerobacter marianensis (strain ATCC 700841 / DSM 12885 / JCM 10246 / 7p75a)</name>
    <dbReference type="NCBI Taxonomy" id="644966"/>
    <lineage>
        <taxon>Bacteria</taxon>
        <taxon>Bacillati</taxon>
        <taxon>Bacillota</taxon>
        <taxon>Clostridia</taxon>
        <taxon>Eubacteriales</taxon>
        <taxon>Clostridiales Family XVII. Incertae Sedis</taxon>
        <taxon>Thermaerobacter</taxon>
    </lineage>
</organism>
<dbReference type="Gene3D" id="3.80.30.30">
    <property type="match status" value="1"/>
</dbReference>
<dbReference type="Proteomes" id="UP000008915">
    <property type="component" value="Chromosome"/>
</dbReference>
<dbReference type="InterPro" id="IPR007197">
    <property type="entry name" value="rSAM"/>
</dbReference>
<evidence type="ECO:0000259" key="5">
    <source>
        <dbReference type="PROSITE" id="PS51918"/>
    </source>
</evidence>
<protein>
    <submittedName>
        <fullName evidence="6">Radical SAM domain protein</fullName>
    </submittedName>
</protein>
<dbReference type="HOGENOM" id="CLU_050854_0_0_9"/>
<accession>E6SM06</accession>
<dbReference type="SMART" id="SM00729">
    <property type="entry name" value="Elp3"/>
    <property type="match status" value="1"/>
</dbReference>
<dbReference type="SFLD" id="SFLDS00029">
    <property type="entry name" value="Radical_SAM"/>
    <property type="match status" value="1"/>
</dbReference>
<gene>
    <name evidence="6" type="ordered locus">Tmar_0211</name>
</gene>
<dbReference type="PROSITE" id="PS51918">
    <property type="entry name" value="RADICAL_SAM"/>
    <property type="match status" value="1"/>
</dbReference>